<proteinExistence type="predicted"/>
<organism evidence="3 4">
    <name type="scientific">Anaerocolumna chitinilytica</name>
    <dbReference type="NCBI Taxonomy" id="1727145"/>
    <lineage>
        <taxon>Bacteria</taxon>
        <taxon>Bacillati</taxon>
        <taxon>Bacillota</taxon>
        <taxon>Clostridia</taxon>
        <taxon>Lachnospirales</taxon>
        <taxon>Lachnospiraceae</taxon>
        <taxon>Anaerocolumna</taxon>
    </lineage>
</organism>
<feature type="domain" description="GGDEF" evidence="2">
    <location>
        <begin position="250"/>
        <end position="379"/>
    </location>
</feature>
<evidence type="ECO:0000313" key="4">
    <source>
        <dbReference type="Proteomes" id="UP000515703"/>
    </source>
</evidence>
<dbReference type="Gene3D" id="3.30.70.270">
    <property type="match status" value="1"/>
</dbReference>
<dbReference type="AlphaFoldDB" id="A0A7I8DMR1"/>
<keyword evidence="4" id="KW-1185">Reference proteome</keyword>
<dbReference type="Proteomes" id="UP000515703">
    <property type="component" value="Chromosome"/>
</dbReference>
<dbReference type="InterPro" id="IPR029787">
    <property type="entry name" value="Nucleotide_cyclase"/>
</dbReference>
<reference evidence="3 4" key="1">
    <citation type="submission" date="2020-08" db="EMBL/GenBank/DDBJ databases">
        <title>Draft genome sequencing of an Anaerocolumna strain isolated from anoxic soil subjected to BSD treatment.</title>
        <authorList>
            <person name="Uek A."/>
            <person name="Tonouchi A."/>
        </authorList>
    </citation>
    <scope>NUCLEOTIDE SEQUENCE [LARGE SCALE GENOMIC DNA]</scope>
    <source>
        <strain evidence="3 4">CTTW</strain>
    </source>
</reference>
<dbReference type="Pfam" id="PF00990">
    <property type="entry name" value="GGDEF"/>
    <property type="match status" value="1"/>
</dbReference>
<dbReference type="SMART" id="SM00267">
    <property type="entry name" value="GGDEF"/>
    <property type="match status" value="1"/>
</dbReference>
<evidence type="ECO:0000256" key="1">
    <source>
        <dbReference type="SAM" id="Phobius"/>
    </source>
</evidence>
<feature type="transmembrane region" description="Helical" evidence="1">
    <location>
        <begin position="144"/>
        <end position="162"/>
    </location>
</feature>
<feature type="transmembrane region" description="Helical" evidence="1">
    <location>
        <begin position="6"/>
        <end position="25"/>
    </location>
</feature>
<feature type="transmembrane region" description="Helical" evidence="1">
    <location>
        <begin position="106"/>
        <end position="132"/>
    </location>
</feature>
<dbReference type="PANTHER" id="PTHR46663">
    <property type="entry name" value="DIGUANYLATE CYCLASE DGCT-RELATED"/>
    <property type="match status" value="1"/>
</dbReference>
<dbReference type="EMBL" id="AP023368">
    <property type="protein sequence ID" value="BCJ98997.1"/>
    <property type="molecule type" value="Genomic_DNA"/>
</dbReference>
<dbReference type="InterPro" id="IPR052163">
    <property type="entry name" value="DGC-Regulatory_Protein"/>
</dbReference>
<keyword evidence="1" id="KW-0472">Membrane</keyword>
<sequence>MDKFKTLDSSILSLIILVFIFFNARNRLEKIFVSNRIYLGLVKTNISLILIDIGGWIFDGLPGLSFLLMNRIFNLLLFVVEPLTGTLWVLYVCYQIKHSEKWVERLKFLLLSFFLINGVISVLSLYTGWFFYVDSNNIYTRGSIYLVHIFYCYILLIYSMYYVLKHRKNVDKRYYYSMLVFILPITIRATVQILFYGWALSWTGMMVSLLIIYINIQDSSLDTDYLTGVYNRRQLDKYLNIRIKNSNELKTFSAMLIDLDGFKKINDTFGHDTGDEAIKEAAQIIRNSLRRDDFVARYGGDEFFVILDSSDEHILETAVERMKSNVDKFNCNSDKEYKLSFAIGSAVYDYERRMKSDDFFRYIDTLMYNNKKINYYEIY</sequence>
<dbReference type="SUPFAM" id="SSF55073">
    <property type="entry name" value="Nucleotide cyclase"/>
    <property type="match status" value="1"/>
</dbReference>
<feature type="transmembrane region" description="Helical" evidence="1">
    <location>
        <begin position="174"/>
        <end position="191"/>
    </location>
</feature>
<dbReference type="CDD" id="cd01949">
    <property type="entry name" value="GGDEF"/>
    <property type="match status" value="1"/>
</dbReference>
<gene>
    <name evidence="3" type="ORF">bsdcttw_20380</name>
</gene>
<accession>A0A7I8DMR1</accession>
<evidence type="ECO:0000313" key="3">
    <source>
        <dbReference type="EMBL" id="BCJ98997.1"/>
    </source>
</evidence>
<feature type="transmembrane region" description="Helical" evidence="1">
    <location>
        <begin position="72"/>
        <end position="94"/>
    </location>
</feature>
<dbReference type="PANTHER" id="PTHR46663:SF4">
    <property type="entry name" value="DIGUANYLATE CYCLASE DGCT-RELATED"/>
    <property type="match status" value="1"/>
</dbReference>
<name>A0A7I8DMR1_9FIRM</name>
<keyword evidence="1" id="KW-0812">Transmembrane</keyword>
<feature type="transmembrane region" description="Helical" evidence="1">
    <location>
        <begin position="37"/>
        <end position="57"/>
    </location>
</feature>
<protein>
    <recommendedName>
        <fullName evidence="2">GGDEF domain-containing protein</fullName>
    </recommendedName>
</protein>
<dbReference type="KEGG" id="acht:bsdcttw_20380"/>
<reference evidence="3 4" key="2">
    <citation type="submission" date="2020-08" db="EMBL/GenBank/DDBJ databases">
        <authorList>
            <person name="Ueki A."/>
            <person name="Tonouchi A."/>
        </authorList>
    </citation>
    <scope>NUCLEOTIDE SEQUENCE [LARGE SCALE GENOMIC DNA]</scope>
    <source>
        <strain evidence="3 4">CTTW</strain>
    </source>
</reference>
<dbReference type="PROSITE" id="PS50887">
    <property type="entry name" value="GGDEF"/>
    <property type="match status" value="1"/>
</dbReference>
<dbReference type="NCBIfam" id="TIGR00254">
    <property type="entry name" value="GGDEF"/>
    <property type="match status" value="1"/>
</dbReference>
<dbReference type="InterPro" id="IPR000160">
    <property type="entry name" value="GGDEF_dom"/>
</dbReference>
<keyword evidence="1" id="KW-1133">Transmembrane helix</keyword>
<evidence type="ECO:0000259" key="2">
    <source>
        <dbReference type="PROSITE" id="PS50887"/>
    </source>
</evidence>
<dbReference type="InterPro" id="IPR043128">
    <property type="entry name" value="Rev_trsase/Diguanyl_cyclase"/>
</dbReference>